<organism evidence="8 9">
    <name type="scientific">Amycolatopsis xylanica</name>
    <dbReference type="NCBI Taxonomy" id="589385"/>
    <lineage>
        <taxon>Bacteria</taxon>
        <taxon>Bacillati</taxon>
        <taxon>Actinomycetota</taxon>
        <taxon>Actinomycetes</taxon>
        <taxon>Pseudonocardiales</taxon>
        <taxon>Pseudonocardiaceae</taxon>
        <taxon>Amycolatopsis</taxon>
    </lineage>
</organism>
<dbReference type="GO" id="GO:0003677">
    <property type="term" value="F:DNA binding"/>
    <property type="evidence" value="ECO:0007669"/>
    <property type="project" value="UniProtKB-KW"/>
</dbReference>
<protein>
    <submittedName>
        <fullName evidence="8">DNA-binding response regulator, NarL/FixJ family, contains REC and HTH domains</fullName>
    </submittedName>
</protein>
<proteinExistence type="predicted"/>
<keyword evidence="3 8" id="KW-0238">DNA-binding</keyword>
<dbReference type="Proteomes" id="UP000199515">
    <property type="component" value="Unassembled WGS sequence"/>
</dbReference>
<feature type="domain" description="Response regulatory" evidence="7">
    <location>
        <begin position="4"/>
        <end position="115"/>
    </location>
</feature>
<dbReference type="PROSITE" id="PS00622">
    <property type="entry name" value="HTH_LUXR_1"/>
    <property type="match status" value="1"/>
</dbReference>
<dbReference type="GO" id="GO:0000160">
    <property type="term" value="P:phosphorelay signal transduction system"/>
    <property type="evidence" value="ECO:0007669"/>
    <property type="project" value="InterPro"/>
</dbReference>
<dbReference type="AlphaFoldDB" id="A0A1H3PAW8"/>
<dbReference type="SMART" id="SM00448">
    <property type="entry name" value="REC"/>
    <property type="match status" value="1"/>
</dbReference>
<dbReference type="STRING" id="589385.SAMN05421504_108113"/>
<dbReference type="SUPFAM" id="SSF46894">
    <property type="entry name" value="C-terminal effector domain of the bipartite response regulators"/>
    <property type="match status" value="1"/>
</dbReference>
<dbReference type="PANTHER" id="PTHR43214">
    <property type="entry name" value="TWO-COMPONENT RESPONSE REGULATOR"/>
    <property type="match status" value="1"/>
</dbReference>
<keyword evidence="9" id="KW-1185">Reference proteome</keyword>
<evidence type="ECO:0000256" key="3">
    <source>
        <dbReference type="ARBA" id="ARBA00023125"/>
    </source>
</evidence>
<dbReference type="InterPro" id="IPR000792">
    <property type="entry name" value="Tscrpt_reg_LuxR_C"/>
</dbReference>
<dbReference type="PROSITE" id="PS50110">
    <property type="entry name" value="RESPONSE_REGULATORY"/>
    <property type="match status" value="1"/>
</dbReference>
<dbReference type="PANTHER" id="PTHR43214:SF24">
    <property type="entry name" value="TRANSCRIPTIONAL REGULATORY PROTEIN NARL-RELATED"/>
    <property type="match status" value="1"/>
</dbReference>
<dbReference type="Pfam" id="PF00196">
    <property type="entry name" value="GerE"/>
    <property type="match status" value="1"/>
</dbReference>
<dbReference type="OrthoDB" id="3623000at2"/>
<gene>
    <name evidence="8" type="ORF">SAMN05421504_108113</name>
</gene>
<keyword evidence="4" id="KW-0804">Transcription</keyword>
<evidence type="ECO:0000256" key="1">
    <source>
        <dbReference type="ARBA" id="ARBA00022553"/>
    </source>
</evidence>
<accession>A0A1H3PAW8</accession>
<name>A0A1H3PAW8_9PSEU</name>
<dbReference type="CDD" id="cd06170">
    <property type="entry name" value="LuxR_C_like"/>
    <property type="match status" value="1"/>
</dbReference>
<dbReference type="CDD" id="cd17535">
    <property type="entry name" value="REC_NarL-like"/>
    <property type="match status" value="1"/>
</dbReference>
<dbReference type="SMART" id="SM00421">
    <property type="entry name" value="HTH_LUXR"/>
    <property type="match status" value="1"/>
</dbReference>
<dbReference type="InterPro" id="IPR039420">
    <property type="entry name" value="WalR-like"/>
</dbReference>
<dbReference type="SUPFAM" id="SSF52172">
    <property type="entry name" value="CheY-like"/>
    <property type="match status" value="1"/>
</dbReference>
<evidence type="ECO:0000259" key="7">
    <source>
        <dbReference type="PROSITE" id="PS50110"/>
    </source>
</evidence>
<keyword evidence="1" id="KW-0597">Phosphoprotein</keyword>
<evidence type="ECO:0000313" key="9">
    <source>
        <dbReference type="Proteomes" id="UP000199515"/>
    </source>
</evidence>
<evidence type="ECO:0000256" key="5">
    <source>
        <dbReference type="PROSITE-ProRule" id="PRU00169"/>
    </source>
</evidence>
<dbReference type="Pfam" id="PF00072">
    <property type="entry name" value="Response_reg"/>
    <property type="match status" value="1"/>
</dbReference>
<dbReference type="PROSITE" id="PS50043">
    <property type="entry name" value="HTH_LUXR_2"/>
    <property type="match status" value="1"/>
</dbReference>
<reference evidence="8 9" key="1">
    <citation type="submission" date="2016-10" db="EMBL/GenBank/DDBJ databases">
        <authorList>
            <person name="de Groot N.N."/>
        </authorList>
    </citation>
    <scope>NUCLEOTIDE SEQUENCE [LARGE SCALE GENOMIC DNA]</scope>
    <source>
        <strain evidence="8 9">CPCC 202699</strain>
    </source>
</reference>
<dbReference type="InterPro" id="IPR016032">
    <property type="entry name" value="Sig_transdc_resp-reg_C-effctor"/>
</dbReference>
<evidence type="ECO:0000259" key="6">
    <source>
        <dbReference type="PROSITE" id="PS50043"/>
    </source>
</evidence>
<evidence type="ECO:0000256" key="4">
    <source>
        <dbReference type="ARBA" id="ARBA00023163"/>
    </source>
</evidence>
<dbReference type="GO" id="GO:0006355">
    <property type="term" value="P:regulation of DNA-templated transcription"/>
    <property type="evidence" value="ECO:0007669"/>
    <property type="project" value="InterPro"/>
</dbReference>
<sequence>MGITVGIVDDEVLFRTGVRDALERAGEFDVIGEARDGVAAVELARRHVPQVLVMNLDGLASVERIRAHTPDTRIVVLAAPHAHEQVVPALRAGAMGFLCKNGKAAELVNAVRVVAAGDAILSPAVTRSLVEHLATSSSENREHARKQIAQLSQRERSVLAHIAKGLGNVQIARALSLSEGSIKAHVSRVLGKLGCDNRVQAAMLARDAELCG</sequence>
<keyword evidence="2" id="KW-0805">Transcription regulation</keyword>
<dbReference type="InterPro" id="IPR011006">
    <property type="entry name" value="CheY-like_superfamily"/>
</dbReference>
<dbReference type="RefSeq" id="WP_091295402.1">
    <property type="nucleotide sequence ID" value="NZ_FNON01000008.1"/>
</dbReference>
<dbReference type="InterPro" id="IPR058245">
    <property type="entry name" value="NreC/VraR/RcsB-like_REC"/>
</dbReference>
<dbReference type="InterPro" id="IPR001789">
    <property type="entry name" value="Sig_transdc_resp-reg_receiver"/>
</dbReference>
<evidence type="ECO:0000256" key="2">
    <source>
        <dbReference type="ARBA" id="ARBA00023015"/>
    </source>
</evidence>
<dbReference type="Gene3D" id="3.40.50.2300">
    <property type="match status" value="1"/>
</dbReference>
<comment type="caution">
    <text evidence="5">Lacks conserved residue(s) required for the propagation of feature annotation.</text>
</comment>
<dbReference type="PRINTS" id="PR00038">
    <property type="entry name" value="HTHLUXR"/>
</dbReference>
<dbReference type="EMBL" id="FNON01000008">
    <property type="protein sequence ID" value="SDY98190.1"/>
    <property type="molecule type" value="Genomic_DNA"/>
</dbReference>
<evidence type="ECO:0000313" key="8">
    <source>
        <dbReference type="EMBL" id="SDY98190.1"/>
    </source>
</evidence>
<feature type="domain" description="HTH luxR-type" evidence="6">
    <location>
        <begin position="144"/>
        <end position="209"/>
    </location>
</feature>